<accession>B3TIF6</accession>
<keyword evidence="3 6" id="KW-0507">mRNA processing</keyword>
<dbReference type="Pfam" id="PF01348">
    <property type="entry name" value="Intron_maturas2"/>
    <property type="match status" value="1"/>
</dbReference>
<comment type="similarity">
    <text evidence="1 6">Belongs to the intron maturase 2 family. MatK subfamily.</text>
</comment>
<dbReference type="GO" id="GO:0009507">
    <property type="term" value="C:chloroplast"/>
    <property type="evidence" value="ECO:0007669"/>
    <property type="project" value="UniProtKB-SubCell"/>
</dbReference>
<comment type="subcellular location">
    <subcellularLocation>
        <location evidence="6">Plastid</location>
        <location evidence="6">Chloroplast</location>
    </subcellularLocation>
</comment>
<dbReference type="HAMAP" id="MF_01390">
    <property type="entry name" value="MatK"/>
    <property type="match status" value="1"/>
</dbReference>
<name>B3TIF6_9MAGN</name>
<feature type="domain" description="Maturase MatK N-terminal" evidence="9">
    <location>
        <begin position="1"/>
        <end position="336"/>
    </location>
</feature>
<gene>
    <name evidence="6 10" type="primary">matK</name>
</gene>
<evidence type="ECO:0000259" key="8">
    <source>
        <dbReference type="Pfam" id="PF01348"/>
    </source>
</evidence>
<organism evidence="10">
    <name type="scientific">Franklandia fucifolia</name>
    <dbReference type="NCBI Taxonomy" id="83714"/>
    <lineage>
        <taxon>Eukaryota</taxon>
        <taxon>Viridiplantae</taxon>
        <taxon>Streptophyta</taxon>
        <taxon>Embryophyta</taxon>
        <taxon>Tracheophyta</taxon>
        <taxon>Spermatophyta</taxon>
        <taxon>Magnoliopsida</taxon>
        <taxon>Proteales</taxon>
        <taxon>Proteaceae</taxon>
        <taxon>Franklandia</taxon>
    </lineage>
</organism>
<evidence type="ECO:0000256" key="6">
    <source>
        <dbReference type="HAMAP-Rule" id="MF_01390"/>
    </source>
</evidence>
<dbReference type="InterPro" id="IPR002866">
    <property type="entry name" value="Maturase_MatK"/>
</dbReference>
<dbReference type="GO" id="GO:0006397">
    <property type="term" value="P:mRNA processing"/>
    <property type="evidence" value="ECO:0007669"/>
    <property type="project" value="UniProtKB-KW"/>
</dbReference>
<evidence type="ECO:0000256" key="4">
    <source>
        <dbReference type="ARBA" id="ARBA00022694"/>
    </source>
</evidence>
<dbReference type="PANTHER" id="PTHR34811">
    <property type="entry name" value="MATURASE K"/>
    <property type="match status" value="1"/>
</dbReference>
<dbReference type="AlphaFoldDB" id="B3TIF6"/>
<keyword evidence="5 6" id="KW-0694">RNA-binding</keyword>
<keyword evidence="7 10" id="KW-0150">Chloroplast</keyword>
<evidence type="ECO:0000256" key="1">
    <source>
        <dbReference type="ARBA" id="ARBA00006621"/>
    </source>
</evidence>
<dbReference type="InterPro" id="IPR024937">
    <property type="entry name" value="Domain_X"/>
</dbReference>
<dbReference type="GO" id="GO:0008380">
    <property type="term" value="P:RNA splicing"/>
    <property type="evidence" value="ECO:0007669"/>
    <property type="project" value="UniProtKB-UniRule"/>
</dbReference>
<keyword evidence="4 6" id="KW-0819">tRNA processing</keyword>
<geneLocation type="chloroplast" evidence="10"/>
<evidence type="ECO:0000256" key="3">
    <source>
        <dbReference type="ARBA" id="ARBA00022664"/>
    </source>
</evidence>
<evidence type="ECO:0000256" key="7">
    <source>
        <dbReference type="RuleBase" id="RU004226"/>
    </source>
</evidence>
<reference evidence="10" key="2">
    <citation type="journal article" date="2009" name="Proc. Natl. Acad. Sci. U.S.A.">
        <title>Contrasted patterns of hyperdiversification in Mediterranean hotspots.</title>
        <authorList>
            <person name="Sauquet H."/>
            <person name="Weston P.H."/>
            <person name="Anderson C.L."/>
            <person name="Barker N.P."/>
            <person name="Cantrill D.J."/>
            <person name="Mast A.R."/>
            <person name="Savolainen V."/>
        </authorList>
    </citation>
    <scope>NUCLEOTIDE SEQUENCE</scope>
</reference>
<feature type="domain" description="Domain X" evidence="8">
    <location>
        <begin position="364"/>
        <end position="486"/>
    </location>
</feature>
<comment type="function">
    <text evidence="6 7">Usually encoded in the trnK tRNA gene intron. Probably assists in splicing its own and other chloroplast group II introns.</text>
</comment>
<keyword evidence="2 7" id="KW-0934">Plastid</keyword>
<dbReference type="InterPro" id="IPR024942">
    <property type="entry name" value="Maturase_MatK_N"/>
</dbReference>
<protein>
    <recommendedName>
        <fullName evidence="6">Maturase K</fullName>
    </recommendedName>
    <alternativeName>
        <fullName evidence="6">Intron maturase</fullName>
    </alternativeName>
</protein>
<dbReference type="PANTHER" id="PTHR34811:SF1">
    <property type="entry name" value="MATURASE K"/>
    <property type="match status" value="1"/>
</dbReference>
<sequence length="509" mass="60203">MEELQEYLEIDRSRQQDFLYPLFFQEYIYTLAHDHGLNRSILSESAENLGYDNKSSSLIVKRFIKRMYQQNHFIISANSNSSNQNQFLGHNQNLDLKMISEGFAVIVEIPFSLQLVSSLEGKERVKSRNLRSIHSIFSFLEDKFSHLNYLSDILIPHPIHPEILVQALRIWVQDAPSLHLLRFFLYEYRNWNSLITPKKSIYIFAKENQRLFLFLYNFHVYKCESIFVFLRKQSSYLTSTSFRALLERTHFYGKIEHLVVLFRNDFQTTLCLVKDPFMHYARYQAKSFLASKGTSLMMKKWKYYLVNFWQSYFFFWSRPGRIHINQLSNYSLDFLGYLSSVRLNSSVVRSQMLENSFLMDIPIKKFDTIVSIIPLIGSLAKAKFCNALGHPISKPVRAASSDFDIIDRFGRICKNISHYSSGSSKKKSLYRIKYILRLSCARTLARKHKSTVRAFLKRLGSELLEEFFTEEEEVLSLIFPRVSSPLQRLYRERIWYLDIIRINDLFTHD</sequence>
<dbReference type="Pfam" id="PF01824">
    <property type="entry name" value="MatK_N"/>
    <property type="match status" value="1"/>
</dbReference>
<reference evidence="10" key="1">
    <citation type="submission" date="2007-09" db="EMBL/GenBank/DDBJ databases">
        <authorList>
            <person name="Andersson C.L."/>
        </authorList>
    </citation>
    <scope>NUCLEOTIDE SEQUENCE</scope>
</reference>
<evidence type="ECO:0000256" key="5">
    <source>
        <dbReference type="ARBA" id="ARBA00022884"/>
    </source>
</evidence>
<dbReference type="GO" id="GO:0008033">
    <property type="term" value="P:tRNA processing"/>
    <property type="evidence" value="ECO:0007669"/>
    <property type="project" value="UniProtKB-KW"/>
</dbReference>
<dbReference type="GO" id="GO:0003723">
    <property type="term" value="F:RNA binding"/>
    <property type="evidence" value="ECO:0007669"/>
    <property type="project" value="UniProtKB-KW"/>
</dbReference>
<proteinExistence type="inferred from homology"/>
<evidence type="ECO:0000256" key="2">
    <source>
        <dbReference type="ARBA" id="ARBA00022640"/>
    </source>
</evidence>
<evidence type="ECO:0000259" key="9">
    <source>
        <dbReference type="Pfam" id="PF01824"/>
    </source>
</evidence>
<evidence type="ECO:0000313" key="10">
    <source>
        <dbReference type="EMBL" id="ABY82816.1"/>
    </source>
</evidence>
<dbReference type="EMBL" id="EU169627">
    <property type="protein sequence ID" value="ABY82816.1"/>
    <property type="molecule type" value="Genomic_DNA"/>
</dbReference>